<dbReference type="Proteomes" id="UP000028045">
    <property type="component" value="Unassembled WGS sequence"/>
</dbReference>
<name>A0A084ARZ6_STACB</name>
<reference evidence="4 5" key="1">
    <citation type="journal article" date="2014" name="BMC Genomics">
        <title>Comparative genome sequencing reveals chemotype-specific gene clusters in the toxigenic black mold Stachybotrys.</title>
        <authorList>
            <person name="Semeiks J."/>
            <person name="Borek D."/>
            <person name="Otwinowski Z."/>
            <person name="Grishin N.V."/>
        </authorList>
    </citation>
    <scope>NUCLEOTIDE SEQUENCE [LARGE SCALE GENOMIC DNA]</scope>
    <source>
        <strain evidence="5">CBS 109288 / IBT 7711</strain>
    </source>
</reference>
<dbReference type="OrthoDB" id="2016548at2759"/>
<feature type="compositionally biased region" description="Basic and acidic residues" evidence="1">
    <location>
        <begin position="228"/>
        <end position="237"/>
    </location>
</feature>
<feature type="region of interest" description="Disordered" evidence="1">
    <location>
        <begin position="228"/>
        <end position="262"/>
    </location>
</feature>
<feature type="transmembrane region" description="Helical" evidence="2">
    <location>
        <begin position="136"/>
        <end position="155"/>
    </location>
</feature>
<feature type="transmembrane region" description="Helical" evidence="2">
    <location>
        <begin position="175"/>
        <end position="197"/>
    </location>
</feature>
<dbReference type="InterPro" id="IPR058581">
    <property type="entry name" value="TM_HPP"/>
</dbReference>
<keyword evidence="2" id="KW-0812">Transmembrane</keyword>
<keyword evidence="2" id="KW-1133">Transmembrane helix</keyword>
<evidence type="ECO:0000259" key="3">
    <source>
        <dbReference type="Pfam" id="PF04982"/>
    </source>
</evidence>
<evidence type="ECO:0000313" key="4">
    <source>
        <dbReference type="EMBL" id="KEY68075.1"/>
    </source>
</evidence>
<protein>
    <recommendedName>
        <fullName evidence="3">HPP transmembrane region domain-containing protein</fullName>
    </recommendedName>
</protein>
<proteinExistence type="predicted"/>
<keyword evidence="2" id="KW-0472">Membrane</keyword>
<evidence type="ECO:0000256" key="2">
    <source>
        <dbReference type="SAM" id="Phobius"/>
    </source>
</evidence>
<accession>A0A084ARZ6</accession>
<feature type="transmembrane region" description="Helical" evidence="2">
    <location>
        <begin position="49"/>
        <end position="66"/>
    </location>
</feature>
<dbReference type="HOGENOM" id="CLU_040397_0_1_1"/>
<dbReference type="InterPro" id="IPR007065">
    <property type="entry name" value="HPP"/>
</dbReference>
<feature type="domain" description="HPP transmembrane region" evidence="3">
    <location>
        <begin position="44"/>
        <end position="204"/>
    </location>
</feature>
<dbReference type="PANTHER" id="PTHR33741:SF5">
    <property type="entry name" value="TRANSMEMBRANE PROTEIN DDB_G0269096-RELATED"/>
    <property type="match status" value="1"/>
</dbReference>
<feature type="transmembrane region" description="Helical" evidence="2">
    <location>
        <begin position="78"/>
        <end position="95"/>
    </location>
</feature>
<feature type="compositionally biased region" description="Basic and acidic residues" evidence="1">
    <location>
        <begin position="244"/>
        <end position="254"/>
    </location>
</feature>
<evidence type="ECO:0000256" key="1">
    <source>
        <dbReference type="SAM" id="MobiDB-lite"/>
    </source>
</evidence>
<dbReference type="EMBL" id="KL648591">
    <property type="protein sequence ID" value="KEY68075.1"/>
    <property type="molecule type" value="Genomic_DNA"/>
</dbReference>
<keyword evidence="5" id="KW-1185">Reference proteome</keyword>
<evidence type="ECO:0000313" key="5">
    <source>
        <dbReference type="Proteomes" id="UP000028045"/>
    </source>
</evidence>
<gene>
    <name evidence="4" type="ORF">S7711_05488</name>
</gene>
<feature type="transmembrane region" description="Helical" evidence="2">
    <location>
        <begin position="107"/>
        <end position="124"/>
    </location>
</feature>
<dbReference type="Pfam" id="PF04982">
    <property type="entry name" value="TM_HPP"/>
    <property type="match status" value="1"/>
</dbReference>
<sequence length="299" mass="33126">MSRSWHFDIDRYLNRLVPPPPWHHVPYPVARWFGYRKKPLDDIGNLRPILWAPVGIFCSLAIIEAVSMHIPAFQDRRAPIIVGSFGAAAVLEFYAIESPLAQPRNAFFGQMVAVLVGVGISRLFQLSNDFDSIRWAGGALACALATGLMALTKTVHPPAGATALMAVVDPNVSDLGWFLFPVMMLGVALMLALALIVNNVDRRFPVYWWTPEHLGRGHTKGPMVLHQSKEHGASRDDVADESGSEARLDLEAGRRTHSTAGSEKKAAEIVIRHGRVIVPDHVYLTQEEQQLLETMSERL</sequence>
<organism evidence="4 5">
    <name type="scientific">Stachybotrys chartarum (strain CBS 109288 / IBT 7711)</name>
    <name type="common">Toxic black mold</name>
    <name type="synonym">Stilbospora chartarum</name>
    <dbReference type="NCBI Taxonomy" id="1280523"/>
    <lineage>
        <taxon>Eukaryota</taxon>
        <taxon>Fungi</taxon>
        <taxon>Dikarya</taxon>
        <taxon>Ascomycota</taxon>
        <taxon>Pezizomycotina</taxon>
        <taxon>Sordariomycetes</taxon>
        <taxon>Hypocreomycetidae</taxon>
        <taxon>Hypocreales</taxon>
        <taxon>Stachybotryaceae</taxon>
        <taxon>Stachybotrys</taxon>
    </lineage>
</organism>
<dbReference type="AlphaFoldDB" id="A0A084ARZ6"/>
<dbReference type="PANTHER" id="PTHR33741">
    <property type="entry name" value="TRANSMEMBRANE PROTEIN DDB_G0269096-RELATED"/>
    <property type="match status" value="1"/>
</dbReference>